<reference evidence="3" key="1">
    <citation type="submission" date="2017-03" db="EMBL/GenBank/DDBJ databases">
        <authorList>
            <person name="Herbold C."/>
        </authorList>
    </citation>
    <scope>NUCLEOTIDE SEQUENCE [LARGE SCALE GENOMIC DNA]</scope>
</reference>
<gene>
    <name evidence="2" type="ORF">NCS_11237</name>
</gene>
<keyword evidence="2" id="KW-0540">Nuclease</keyword>
<accession>A0A2H1FFH7</accession>
<dbReference type="AlphaFoldDB" id="A0A2H1FFH7"/>
<dbReference type="InterPro" id="IPR036237">
    <property type="entry name" value="Xyl_isomerase-like_sf"/>
</dbReference>
<keyword evidence="2" id="KW-0378">Hydrolase</keyword>
<evidence type="ECO:0000259" key="1">
    <source>
        <dbReference type="Pfam" id="PF01261"/>
    </source>
</evidence>
<proteinExistence type="predicted"/>
<dbReference type="RefSeq" id="WP_157927402.1">
    <property type="nucleotide sequence ID" value="NZ_LT841358.1"/>
</dbReference>
<sequence>MKIAFSTNAFKRYSLEDSIKEIAAIGYEGVEILCDVPHAYPPEFSEKKIQSIKNLLSRNNLQISNLNAFTLYAVGDTYHPSWIEDDEKSRETRVKHTIDCIHMAKKIGAKNISTEPGGPVNGADNHSFAHLEKLFINGLLRASEIAEKQGIKILVEPEPFLLLENSKQFKSFIKKVNSEYVKLNFDIGHFFCVSEDPAQLVYELVDYTDHFHLADIAQDRVHHHLIPGLGAIDFAQVFEAMDEIGYSGFVTVELYPYQSNPVEAAQKTFDYLRDIAK</sequence>
<dbReference type="OrthoDB" id="372143at2157"/>
<dbReference type="InterPro" id="IPR013022">
    <property type="entry name" value="Xyl_isomerase-like_TIM-brl"/>
</dbReference>
<dbReference type="Gene3D" id="3.20.20.150">
    <property type="entry name" value="Divalent-metal-dependent TIM barrel enzymes"/>
    <property type="match status" value="1"/>
</dbReference>
<organism evidence="2 3">
    <name type="scientific">Candidatus Nitrosotalea okcheonensis</name>
    <dbReference type="NCBI Taxonomy" id="1903276"/>
    <lineage>
        <taxon>Archaea</taxon>
        <taxon>Nitrososphaerota</taxon>
        <taxon>Nitrososphaeria</taxon>
        <taxon>Nitrosotaleales</taxon>
        <taxon>Nitrosotaleaceae</taxon>
        <taxon>Nitrosotalea</taxon>
    </lineage>
</organism>
<feature type="domain" description="Xylose isomerase-like TIM barrel" evidence="1">
    <location>
        <begin position="20"/>
        <end position="274"/>
    </location>
</feature>
<name>A0A2H1FFH7_9ARCH</name>
<dbReference type="InterPro" id="IPR050312">
    <property type="entry name" value="IolE/XylAMocC-like"/>
</dbReference>
<dbReference type="Pfam" id="PF01261">
    <property type="entry name" value="AP_endonuc_2"/>
    <property type="match status" value="1"/>
</dbReference>
<keyword evidence="3" id="KW-1185">Reference proteome</keyword>
<protein>
    <submittedName>
        <fullName evidence="2">AP endonuclease, family 2</fullName>
    </submittedName>
</protein>
<evidence type="ECO:0000313" key="3">
    <source>
        <dbReference type="Proteomes" id="UP000230607"/>
    </source>
</evidence>
<keyword evidence="2" id="KW-0255">Endonuclease</keyword>
<dbReference type="Proteomes" id="UP000230607">
    <property type="component" value="Chromosome 1"/>
</dbReference>
<evidence type="ECO:0000313" key="2">
    <source>
        <dbReference type="EMBL" id="SMH71430.1"/>
    </source>
</evidence>
<dbReference type="GO" id="GO:0004519">
    <property type="term" value="F:endonuclease activity"/>
    <property type="evidence" value="ECO:0007669"/>
    <property type="project" value="UniProtKB-KW"/>
</dbReference>
<dbReference type="SUPFAM" id="SSF51658">
    <property type="entry name" value="Xylose isomerase-like"/>
    <property type="match status" value="1"/>
</dbReference>
<dbReference type="EMBL" id="LT841358">
    <property type="protein sequence ID" value="SMH71430.1"/>
    <property type="molecule type" value="Genomic_DNA"/>
</dbReference>
<dbReference type="PANTHER" id="PTHR12110">
    <property type="entry name" value="HYDROXYPYRUVATE ISOMERASE"/>
    <property type="match status" value="1"/>
</dbReference>